<dbReference type="InterPro" id="IPR001356">
    <property type="entry name" value="HD"/>
</dbReference>
<gene>
    <name evidence="6" type="ORF">RUM43_001185</name>
</gene>
<evidence type="ECO:0000256" key="1">
    <source>
        <dbReference type="ARBA" id="ARBA00004123"/>
    </source>
</evidence>
<dbReference type="Pfam" id="PF00046">
    <property type="entry name" value="Homeodomain"/>
    <property type="match status" value="1"/>
</dbReference>
<reference evidence="6 7" key="1">
    <citation type="submission" date="2023-10" db="EMBL/GenBank/DDBJ databases">
        <title>Genomes of two closely related lineages of the louse Polyplax serrata with different host specificities.</title>
        <authorList>
            <person name="Martinu J."/>
            <person name="Tarabai H."/>
            <person name="Stefka J."/>
            <person name="Hypsa V."/>
        </authorList>
    </citation>
    <scope>NUCLEOTIDE SEQUENCE [LARGE SCALE GENOMIC DNA]</scope>
    <source>
        <strain evidence="6">HR10_N</strain>
    </source>
</reference>
<evidence type="ECO:0000256" key="3">
    <source>
        <dbReference type="RuleBase" id="RU000682"/>
    </source>
</evidence>
<evidence type="ECO:0000259" key="5">
    <source>
        <dbReference type="PROSITE" id="PS50071"/>
    </source>
</evidence>
<dbReference type="PANTHER" id="PTHR24340:SF82">
    <property type="entry name" value="HOMEOBOX PROTEIN VND"/>
    <property type="match status" value="1"/>
</dbReference>
<dbReference type="InterPro" id="IPR050394">
    <property type="entry name" value="Homeobox_NK-like"/>
</dbReference>
<organism evidence="6 7">
    <name type="scientific">Polyplax serrata</name>
    <name type="common">Common mouse louse</name>
    <dbReference type="NCBI Taxonomy" id="468196"/>
    <lineage>
        <taxon>Eukaryota</taxon>
        <taxon>Metazoa</taxon>
        <taxon>Ecdysozoa</taxon>
        <taxon>Arthropoda</taxon>
        <taxon>Hexapoda</taxon>
        <taxon>Insecta</taxon>
        <taxon>Pterygota</taxon>
        <taxon>Neoptera</taxon>
        <taxon>Paraneoptera</taxon>
        <taxon>Psocodea</taxon>
        <taxon>Troctomorpha</taxon>
        <taxon>Phthiraptera</taxon>
        <taxon>Anoplura</taxon>
        <taxon>Polyplacidae</taxon>
        <taxon>Polyplax</taxon>
    </lineage>
</organism>
<feature type="domain" description="Homeobox" evidence="5">
    <location>
        <begin position="233"/>
        <end position="318"/>
    </location>
</feature>
<evidence type="ECO:0000313" key="6">
    <source>
        <dbReference type="EMBL" id="KAK6644909.1"/>
    </source>
</evidence>
<dbReference type="PANTHER" id="PTHR24340">
    <property type="entry name" value="HOMEOBOX PROTEIN NKX"/>
    <property type="match status" value="1"/>
</dbReference>
<evidence type="ECO:0000256" key="4">
    <source>
        <dbReference type="SAM" id="MobiDB-lite"/>
    </source>
</evidence>
<dbReference type="SMART" id="SM00389">
    <property type="entry name" value="HOX"/>
    <property type="match status" value="1"/>
</dbReference>
<dbReference type="Proteomes" id="UP001372834">
    <property type="component" value="Unassembled WGS sequence"/>
</dbReference>
<dbReference type="GO" id="GO:0000978">
    <property type="term" value="F:RNA polymerase II cis-regulatory region sequence-specific DNA binding"/>
    <property type="evidence" value="ECO:0007669"/>
    <property type="project" value="TreeGrafter"/>
</dbReference>
<dbReference type="PROSITE" id="PS50071">
    <property type="entry name" value="HOMEOBOX_2"/>
    <property type="match status" value="1"/>
</dbReference>
<evidence type="ECO:0000256" key="2">
    <source>
        <dbReference type="PROSITE-ProRule" id="PRU00108"/>
    </source>
</evidence>
<dbReference type="Gene3D" id="1.10.10.60">
    <property type="entry name" value="Homeodomain-like"/>
    <property type="match status" value="1"/>
</dbReference>
<keyword evidence="2 3" id="KW-0238">DNA-binding</keyword>
<sequence>MPVGVSRSSGFQICDILDLNDQAKTAHSDSEPAHNPFQTVLPGAGGGHPPEFNHHIAVSLAAQQAHLAAGLYSAHSLANPHEALHAHAHWTRQEPHRHGKFLARVVYEPLAGFSHSKTCPLSPGVKIGKGDCGDVPIEQQVSPDSTSPSSQTHLRGSDHHDDISIDSYRGYPSPGNYKGASPDGNRARSPGVGGPDTTDNISNQQEMEEEEEGHEQLTAEVAMESPGGQIAGHKKRKRRVLFSKAQTYELERRFRQQKYLSAPEREHLASIIRLTPTQVSSSARLRNHLGVLKSSNVFLYCPQVKIWFQNHRYKTKRAQQEKGIHDSRGASVGTMPSPRRVAVPVLVRDGKPCGPKPTPSTYFDLNRDKPHGVPLSLPSYAHPALMQPPRSWWPLA</sequence>
<dbReference type="GO" id="GO:0000981">
    <property type="term" value="F:DNA-binding transcription factor activity, RNA polymerase II-specific"/>
    <property type="evidence" value="ECO:0007669"/>
    <property type="project" value="TreeGrafter"/>
</dbReference>
<name>A0AAN8SEG6_POLSC</name>
<dbReference type="CDD" id="cd00086">
    <property type="entry name" value="homeodomain"/>
    <property type="match status" value="1"/>
</dbReference>
<dbReference type="AlphaFoldDB" id="A0AAN8SEG6"/>
<dbReference type="GO" id="GO:0030154">
    <property type="term" value="P:cell differentiation"/>
    <property type="evidence" value="ECO:0007669"/>
    <property type="project" value="TreeGrafter"/>
</dbReference>
<feature type="region of interest" description="Disordered" evidence="4">
    <location>
        <begin position="130"/>
        <end position="216"/>
    </location>
</feature>
<dbReference type="GO" id="GO:0005634">
    <property type="term" value="C:nucleus"/>
    <property type="evidence" value="ECO:0007669"/>
    <property type="project" value="UniProtKB-SubCell"/>
</dbReference>
<keyword evidence="2 3" id="KW-0539">Nucleus</keyword>
<dbReference type="InterPro" id="IPR009057">
    <property type="entry name" value="Homeodomain-like_sf"/>
</dbReference>
<dbReference type="SUPFAM" id="SSF46689">
    <property type="entry name" value="Homeodomain-like"/>
    <property type="match status" value="1"/>
</dbReference>
<feature type="compositionally biased region" description="Polar residues" evidence="4">
    <location>
        <begin position="139"/>
        <end position="154"/>
    </location>
</feature>
<comment type="caution">
    <text evidence="6">The sequence shown here is derived from an EMBL/GenBank/DDBJ whole genome shotgun (WGS) entry which is preliminary data.</text>
</comment>
<keyword evidence="2 3" id="KW-0371">Homeobox</keyword>
<comment type="subcellular location">
    <subcellularLocation>
        <location evidence="1 2 3">Nucleus</location>
    </subcellularLocation>
</comment>
<dbReference type="EMBL" id="JAWJWE010000001">
    <property type="protein sequence ID" value="KAK6644909.1"/>
    <property type="molecule type" value="Genomic_DNA"/>
</dbReference>
<proteinExistence type="predicted"/>
<feature type="DNA-binding region" description="Homeobox" evidence="2">
    <location>
        <begin position="235"/>
        <end position="319"/>
    </location>
</feature>
<evidence type="ECO:0000313" key="7">
    <source>
        <dbReference type="Proteomes" id="UP001372834"/>
    </source>
</evidence>
<protein>
    <recommendedName>
        <fullName evidence="5">Homeobox domain-containing protein</fullName>
    </recommendedName>
</protein>
<accession>A0AAN8SEG6</accession>